<keyword evidence="3" id="KW-1185">Reference proteome</keyword>
<feature type="coiled-coil region" evidence="1">
    <location>
        <begin position="385"/>
        <end position="412"/>
    </location>
</feature>
<dbReference type="AlphaFoldDB" id="A0A0C9X812"/>
<protein>
    <submittedName>
        <fullName evidence="2">Uncharacterized protein</fullName>
    </submittedName>
</protein>
<dbReference type="OrthoDB" id="3265433at2759"/>
<accession>A0A0C9X812</accession>
<proteinExistence type="predicted"/>
<organism evidence="2 3">
    <name type="scientific">Laccaria amethystina LaAM-08-1</name>
    <dbReference type="NCBI Taxonomy" id="1095629"/>
    <lineage>
        <taxon>Eukaryota</taxon>
        <taxon>Fungi</taxon>
        <taxon>Dikarya</taxon>
        <taxon>Basidiomycota</taxon>
        <taxon>Agaricomycotina</taxon>
        <taxon>Agaricomycetes</taxon>
        <taxon>Agaricomycetidae</taxon>
        <taxon>Agaricales</taxon>
        <taxon>Agaricineae</taxon>
        <taxon>Hydnangiaceae</taxon>
        <taxon>Laccaria</taxon>
    </lineage>
</organism>
<gene>
    <name evidence="2" type="ORF">K443DRAFT_135283</name>
</gene>
<dbReference type="EMBL" id="KN838906">
    <property type="protein sequence ID" value="KIJ92472.1"/>
    <property type="molecule type" value="Genomic_DNA"/>
</dbReference>
<dbReference type="HOGENOM" id="CLU_490955_0_0_1"/>
<keyword evidence="1" id="KW-0175">Coiled coil</keyword>
<evidence type="ECO:0000313" key="3">
    <source>
        <dbReference type="Proteomes" id="UP000054477"/>
    </source>
</evidence>
<name>A0A0C9X812_9AGAR</name>
<dbReference type="Proteomes" id="UP000054477">
    <property type="component" value="Unassembled WGS sequence"/>
</dbReference>
<evidence type="ECO:0000256" key="1">
    <source>
        <dbReference type="SAM" id="Coils"/>
    </source>
</evidence>
<sequence length="574" mass="65408">MQATRQVEIELRVAQANDTLASIRLDIGHKLFVYRKKVNVEESKKGKTQAYDQVNAIDRNLAHHLRVYGQARWALQRLSAPEHLLSRFKEIKKADTQLLPNISRPNQPGHRNQNIDWFWGFNIHGDSTNDFHMEELFRVNYLRAKARYDRWLEESKLVPREMRWTMYFIKRAERWEKLREASIGGKRCYASRQAAMWRGFHHRFPYLLTMHVTSHNMEDIEKSNNMQLVVYMMSSRLRAVTKAWNEGKEMPLVEKNAWLTLFRGELEYIKNRLGSHAIEELVYDVPTFLQASFKANGPPDIPWDVVPTAPDCLVPIYVKSWWDEDDSLNLIGKPRDWKNLETFGLCLHSDMLSKHYNTGTDPQVSSETLELRRMKQLRDSIACGGRILEVELERLTAKLVDLEKRLHNSTTAIHLMSEEFKEMWALSYSGRLTQKYDVDSDDDGDGDLDSASVAVQLAISVSSRTFPATETVADHHVNFATSIHSIPGSSATTTPLTASSSAIATASSSDLTSSAPIFNHPDKALARPAVPAFQPLPHIQLAGISKATSRNALSQPDIVSSVMPGEFEQIFADF</sequence>
<reference evidence="3" key="2">
    <citation type="submission" date="2015-01" db="EMBL/GenBank/DDBJ databases">
        <title>Evolutionary Origins and Diversification of the Mycorrhizal Mutualists.</title>
        <authorList>
            <consortium name="DOE Joint Genome Institute"/>
            <consortium name="Mycorrhizal Genomics Consortium"/>
            <person name="Kohler A."/>
            <person name="Kuo A."/>
            <person name="Nagy L.G."/>
            <person name="Floudas D."/>
            <person name="Copeland A."/>
            <person name="Barry K.W."/>
            <person name="Cichocki N."/>
            <person name="Veneault-Fourrey C."/>
            <person name="LaButti K."/>
            <person name="Lindquist E.A."/>
            <person name="Lipzen A."/>
            <person name="Lundell T."/>
            <person name="Morin E."/>
            <person name="Murat C."/>
            <person name="Riley R."/>
            <person name="Ohm R."/>
            <person name="Sun H."/>
            <person name="Tunlid A."/>
            <person name="Henrissat B."/>
            <person name="Grigoriev I.V."/>
            <person name="Hibbett D.S."/>
            <person name="Martin F."/>
        </authorList>
    </citation>
    <scope>NUCLEOTIDE SEQUENCE [LARGE SCALE GENOMIC DNA]</scope>
    <source>
        <strain evidence="3">LaAM-08-1</strain>
    </source>
</reference>
<evidence type="ECO:0000313" key="2">
    <source>
        <dbReference type="EMBL" id="KIJ92472.1"/>
    </source>
</evidence>
<reference evidence="2 3" key="1">
    <citation type="submission" date="2014-04" db="EMBL/GenBank/DDBJ databases">
        <authorList>
            <consortium name="DOE Joint Genome Institute"/>
            <person name="Kuo A."/>
            <person name="Kohler A."/>
            <person name="Nagy L.G."/>
            <person name="Floudas D."/>
            <person name="Copeland A."/>
            <person name="Barry K.W."/>
            <person name="Cichocki N."/>
            <person name="Veneault-Fourrey C."/>
            <person name="LaButti K."/>
            <person name="Lindquist E.A."/>
            <person name="Lipzen A."/>
            <person name="Lundell T."/>
            <person name="Morin E."/>
            <person name="Murat C."/>
            <person name="Sun H."/>
            <person name="Tunlid A."/>
            <person name="Henrissat B."/>
            <person name="Grigoriev I.V."/>
            <person name="Hibbett D.S."/>
            <person name="Martin F."/>
            <person name="Nordberg H.P."/>
            <person name="Cantor M.N."/>
            <person name="Hua S.X."/>
        </authorList>
    </citation>
    <scope>NUCLEOTIDE SEQUENCE [LARGE SCALE GENOMIC DNA]</scope>
    <source>
        <strain evidence="2 3">LaAM-08-1</strain>
    </source>
</reference>